<dbReference type="PANTHER" id="PTHR33356">
    <property type="entry name" value="TIP41-LIKE PROTEIN"/>
    <property type="match status" value="1"/>
</dbReference>
<dbReference type="AlphaFoldDB" id="A0AAN7JZL2"/>
<protein>
    <submittedName>
        <fullName evidence="1">Uncharacterized protein</fullName>
    </submittedName>
</protein>
<gene>
    <name evidence="1" type="ORF">SAY87_009182</name>
</gene>
<proteinExistence type="predicted"/>
<sequence>MLPAACCPAPFIIKPRPRSSMIHPSHPSASYCFDPFTMSDTFADADFKLPAQFLTDEDFLVEWKSCTQVSEAGDRVLGSVVSSPVDSLLGSLESESDEEDPISELSRTIARSTLEDGSNSASSKVRMLSASGEVARLRLSEYLYDRNGSTCSGGEALYGSPERLSLIHVSQKAQKDCDGRINHLRHQHSLFYHHLVSNQTQQLKQEQAMFKRQNQRLVRMELNRKPNNHIYQTTKPLERKPILARGAGTGWQLLGPVPSACLPVQQRSGCGMRAVFLGSNGKKSGCAGTGVFLPRGAGAHSGSRSKPACSTVLLPDKVIRALNLNLENVGSQSHIQYRLDSRLSSENDGKALRLNSCLWVFLVCIEEQKFWLRHISYLLTSSKCGLSSGCAWNLRKNGITTQQNPRGHSQSAALPNSEIRLPHEWTY</sequence>
<dbReference type="PANTHER" id="PTHR33356:SF5">
    <property type="entry name" value="TIP41-LIKE PROTEIN"/>
    <property type="match status" value="1"/>
</dbReference>
<dbReference type="Proteomes" id="UP001345219">
    <property type="component" value="Chromosome 8"/>
</dbReference>
<name>A0AAN7JZL2_9MYRT</name>
<evidence type="ECO:0000313" key="1">
    <source>
        <dbReference type="EMBL" id="KAK4755425.1"/>
    </source>
</evidence>
<reference evidence="1 2" key="1">
    <citation type="journal article" date="2023" name="Hortic Res">
        <title>Pangenome of water caltrop reveals structural variations and asymmetric subgenome divergence after allopolyploidization.</title>
        <authorList>
            <person name="Zhang X."/>
            <person name="Chen Y."/>
            <person name="Wang L."/>
            <person name="Yuan Y."/>
            <person name="Fang M."/>
            <person name="Shi L."/>
            <person name="Lu R."/>
            <person name="Comes H.P."/>
            <person name="Ma Y."/>
            <person name="Chen Y."/>
            <person name="Huang G."/>
            <person name="Zhou Y."/>
            <person name="Zheng Z."/>
            <person name="Qiu Y."/>
        </authorList>
    </citation>
    <scope>NUCLEOTIDE SEQUENCE [LARGE SCALE GENOMIC DNA]</scope>
    <source>
        <tissue evidence="1">Roots</tissue>
    </source>
</reference>
<comment type="caution">
    <text evidence="1">The sequence shown here is derived from an EMBL/GenBank/DDBJ whole genome shotgun (WGS) entry which is preliminary data.</text>
</comment>
<accession>A0AAN7JZL2</accession>
<dbReference type="EMBL" id="JAXIOK010000014">
    <property type="protein sequence ID" value="KAK4755425.1"/>
    <property type="molecule type" value="Genomic_DNA"/>
</dbReference>
<keyword evidence="2" id="KW-1185">Reference proteome</keyword>
<evidence type="ECO:0000313" key="2">
    <source>
        <dbReference type="Proteomes" id="UP001345219"/>
    </source>
</evidence>
<organism evidence="1 2">
    <name type="scientific">Trapa incisa</name>
    <dbReference type="NCBI Taxonomy" id="236973"/>
    <lineage>
        <taxon>Eukaryota</taxon>
        <taxon>Viridiplantae</taxon>
        <taxon>Streptophyta</taxon>
        <taxon>Embryophyta</taxon>
        <taxon>Tracheophyta</taxon>
        <taxon>Spermatophyta</taxon>
        <taxon>Magnoliopsida</taxon>
        <taxon>eudicotyledons</taxon>
        <taxon>Gunneridae</taxon>
        <taxon>Pentapetalae</taxon>
        <taxon>rosids</taxon>
        <taxon>malvids</taxon>
        <taxon>Myrtales</taxon>
        <taxon>Lythraceae</taxon>
        <taxon>Trapa</taxon>
    </lineage>
</organism>